<evidence type="ECO:0000256" key="9">
    <source>
        <dbReference type="ARBA" id="ARBA00023014"/>
    </source>
</evidence>
<evidence type="ECO:0000256" key="1">
    <source>
        <dbReference type="ARBA" id="ARBA00001933"/>
    </source>
</evidence>
<dbReference type="AlphaFoldDB" id="A0A9J6PD11"/>
<evidence type="ECO:0000256" key="6">
    <source>
        <dbReference type="ARBA" id="ARBA00022723"/>
    </source>
</evidence>
<proteinExistence type="inferred from homology"/>
<dbReference type="GO" id="GO:0051536">
    <property type="term" value="F:iron-sulfur cluster binding"/>
    <property type="evidence" value="ECO:0007669"/>
    <property type="project" value="UniProtKB-KW"/>
</dbReference>
<dbReference type="EMBL" id="JAMZFT010000001">
    <property type="protein sequence ID" value="MCP1335696.1"/>
    <property type="molecule type" value="Genomic_DNA"/>
</dbReference>
<comment type="cofactor">
    <cofactor evidence="1">
        <name>pyridoxal 5'-phosphate</name>
        <dbReference type="ChEBI" id="CHEBI:597326"/>
    </cofactor>
</comment>
<evidence type="ECO:0000256" key="7">
    <source>
        <dbReference type="ARBA" id="ARBA00022898"/>
    </source>
</evidence>
<organism evidence="12 13">
    <name type="scientific">Futiania mangrovi</name>
    <dbReference type="NCBI Taxonomy" id="2959716"/>
    <lineage>
        <taxon>Bacteria</taxon>
        <taxon>Pseudomonadati</taxon>
        <taxon>Pseudomonadota</taxon>
        <taxon>Alphaproteobacteria</taxon>
        <taxon>Futianiales</taxon>
        <taxon>Futianiaceae</taxon>
        <taxon>Futiania</taxon>
    </lineage>
</organism>
<evidence type="ECO:0000259" key="11">
    <source>
        <dbReference type="Pfam" id="PF00266"/>
    </source>
</evidence>
<dbReference type="SUPFAM" id="SSF53383">
    <property type="entry name" value="PLP-dependent transferases"/>
    <property type="match status" value="1"/>
</dbReference>
<gene>
    <name evidence="12" type="ORF">NJQ99_04675</name>
</gene>
<evidence type="ECO:0000256" key="5">
    <source>
        <dbReference type="ARBA" id="ARBA00022679"/>
    </source>
</evidence>
<evidence type="ECO:0000256" key="10">
    <source>
        <dbReference type="ARBA" id="ARBA00050776"/>
    </source>
</evidence>
<name>A0A9J6PD11_9PROT</name>
<comment type="similarity">
    <text evidence="3">Belongs to the class-V pyridoxal-phosphate-dependent aminotransferase family. NifS/IscS subfamily.</text>
</comment>
<dbReference type="PANTHER" id="PTHR11601">
    <property type="entry name" value="CYSTEINE DESULFURYLASE FAMILY MEMBER"/>
    <property type="match status" value="1"/>
</dbReference>
<dbReference type="PANTHER" id="PTHR11601:SF34">
    <property type="entry name" value="CYSTEINE DESULFURASE"/>
    <property type="match status" value="1"/>
</dbReference>
<dbReference type="Pfam" id="PF00266">
    <property type="entry name" value="Aminotran_5"/>
    <property type="match status" value="1"/>
</dbReference>
<dbReference type="Gene3D" id="3.90.1150.10">
    <property type="entry name" value="Aspartate Aminotransferase, domain 1"/>
    <property type="match status" value="1"/>
</dbReference>
<dbReference type="InterPro" id="IPR015421">
    <property type="entry name" value="PyrdxlP-dep_Trfase_major"/>
</dbReference>
<dbReference type="GO" id="GO:0046872">
    <property type="term" value="F:metal ion binding"/>
    <property type="evidence" value="ECO:0007669"/>
    <property type="project" value="UniProtKB-KW"/>
</dbReference>
<dbReference type="Proteomes" id="UP001055804">
    <property type="component" value="Unassembled WGS sequence"/>
</dbReference>
<keyword evidence="5" id="KW-0808">Transferase</keyword>
<protein>
    <recommendedName>
        <fullName evidence="4">Cysteine desulfurase</fullName>
    </recommendedName>
</protein>
<dbReference type="InterPro" id="IPR016454">
    <property type="entry name" value="Cysteine_dSase"/>
</dbReference>
<evidence type="ECO:0000313" key="12">
    <source>
        <dbReference type="EMBL" id="MCP1335696.1"/>
    </source>
</evidence>
<evidence type="ECO:0000256" key="2">
    <source>
        <dbReference type="ARBA" id="ARBA00003120"/>
    </source>
</evidence>
<comment type="catalytic activity">
    <reaction evidence="10">
        <text>(sulfur carrier)-H + L-cysteine = (sulfur carrier)-SH + L-alanine</text>
        <dbReference type="Rhea" id="RHEA:43892"/>
        <dbReference type="Rhea" id="RHEA-COMP:14737"/>
        <dbReference type="Rhea" id="RHEA-COMP:14739"/>
        <dbReference type="ChEBI" id="CHEBI:29917"/>
        <dbReference type="ChEBI" id="CHEBI:35235"/>
        <dbReference type="ChEBI" id="CHEBI:57972"/>
        <dbReference type="ChEBI" id="CHEBI:64428"/>
        <dbReference type="EC" id="2.8.1.7"/>
    </reaction>
</comment>
<comment type="caution">
    <text evidence="12">The sequence shown here is derived from an EMBL/GenBank/DDBJ whole genome shotgun (WGS) entry which is preliminary data.</text>
</comment>
<keyword evidence="8" id="KW-0408">Iron</keyword>
<evidence type="ECO:0000256" key="3">
    <source>
        <dbReference type="ARBA" id="ARBA00006490"/>
    </source>
</evidence>
<dbReference type="InterPro" id="IPR015422">
    <property type="entry name" value="PyrdxlP-dep_Trfase_small"/>
</dbReference>
<dbReference type="RefSeq" id="WP_269331631.1">
    <property type="nucleotide sequence ID" value="NZ_JAMZFT010000001.1"/>
</dbReference>
<keyword evidence="6" id="KW-0479">Metal-binding</keyword>
<evidence type="ECO:0000313" key="13">
    <source>
        <dbReference type="Proteomes" id="UP001055804"/>
    </source>
</evidence>
<keyword evidence="13" id="KW-1185">Reference proteome</keyword>
<dbReference type="PIRSF" id="PIRSF005572">
    <property type="entry name" value="NifS"/>
    <property type="match status" value="1"/>
</dbReference>
<evidence type="ECO:0000256" key="4">
    <source>
        <dbReference type="ARBA" id="ARBA00013558"/>
    </source>
</evidence>
<keyword evidence="9" id="KW-0411">Iron-sulfur</keyword>
<dbReference type="InterPro" id="IPR015424">
    <property type="entry name" value="PyrdxlP-dep_Trfase"/>
</dbReference>
<feature type="domain" description="Aminotransferase class V" evidence="11">
    <location>
        <begin position="6"/>
        <end position="356"/>
    </location>
</feature>
<accession>A0A9J6PD11</accession>
<dbReference type="GO" id="GO:0031071">
    <property type="term" value="F:cysteine desulfurase activity"/>
    <property type="evidence" value="ECO:0007669"/>
    <property type="project" value="UniProtKB-EC"/>
</dbReference>
<dbReference type="Gene3D" id="1.10.260.50">
    <property type="match status" value="1"/>
</dbReference>
<evidence type="ECO:0000256" key="8">
    <source>
        <dbReference type="ARBA" id="ARBA00023004"/>
    </source>
</evidence>
<dbReference type="Gene3D" id="3.40.640.10">
    <property type="entry name" value="Type I PLP-dependent aspartate aminotransferase-like (Major domain)"/>
    <property type="match status" value="1"/>
</dbReference>
<comment type="function">
    <text evidence="2">Catalyzes the removal of elemental sulfur atoms from cysteine to produce alanine. Seems to participate in the biosynthesis of the nitrogenase metalloclusters by providing the inorganic sulfur required for the Fe-S core formation.</text>
</comment>
<reference evidence="12" key="1">
    <citation type="submission" date="2022-06" db="EMBL/GenBank/DDBJ databases">
        <title>Isolation and Genomics of Futiania mangrovii gen. nov., sp. nov., a Rare and Metabolically-versatile member in the Class Alphaproteobacteria.</title>
        <authorList>
            <person name="Liu L."/>
            <person name="Huang W.-C."/>
            <person name="Pan J."/>
            <person name="Li J."/>
            <person name="Huang Y."/>
            <person name="Du H."/>
            <person name="Liu Y."/>
            <person name="Li M."/>
        </authorList>
    </citation>
    <scope>NUCLEOTIDE SEQUENCE</scope>
    <source>
        <strain evidence="12">FT118</strain>
    </source>
</reference>
<dbReference type="InterPro" id="IPR000192">
    <property type="entry name" value="Aminotrans_V_dom"/>
</dbReference>
<sequence>MTRARTYLDANATAPLLPDAREAMVAALDAVGNPSSVHEEGRRAKRTVETARAAVADLFGAAPRNVVFMSGGTEANHLALRGLGGVRRLLVSAVEHDCVMAAAKASGRAVTVLPVDAQGRVSAQAVCDALGADGADALVSVMAANNETGVIQPIAEIAEAAHLKGALMHCDAAQAPGRMALSGWAHGPDLVTLSAHKMGGPQGVGALIVKDGIELAALLTGGGQEMGRRAGTEAVAVIAGFGAAAAALGAWEQELLAGLRDRFETAVREAGGEVAGAGVPRLANTSCAILPGVPAETQVMTLDLGGISVSAGSACSSGKVRRSHVLEAMGLDEERAGSAIRVSLPWSAQEDDVERLIAAWRVMAARLAPRHREKVA</sequence>
<keyword evidence="7" id="KW-0663">Pyridoxal phosphate</keyword>